<sequence length="86" mass="9671">MQLRPPVYVYFKQAGEGVHIAKRGRNKGKAAKYQLWKCTLCGGDSNDNVHKVFQGSTGGLFKHLKRYHAAEHERALQASSHAKCLF</sequence>
<evidence type="ECO:0000313" key="1">
    <source>
        <dbReference type="EMBL" id="KAK3241501.1"/>
    </source>
</evidence>
<reference evidence="1 2" key="1">
    <citation type="journal article" date="2015" name="Genome Biol. Evol.">
        <title>Comparative Genomics of a Bacterivorous Green Alga Reveals Evolutionary Causalities and Consequences of Phago-Mixotrophic Mode of Nutrition.</title>
        <authorList>
            <person name="Burns J.A."/>
            <person name="Paasch A."/>
            <person name="Narechania A."/>
            <person name="Kim E."/>
        </authorList>
    </citation>
    <scope>NUCLEOTIDE SEQUENCE [LARGE SCALE GENOMIC DNA]</scope>
    <source>
        <strain evidence="1 2">PLY_AMNH</strain>
    </source>
</reference>
<accession>A0AAE0BRL7</accession>
<dbReference type="Proteomes" id="UP001190700">
    <property type="component" value="Unassembled WGS sequence"/>
</dbReference>
<comment type="caution">
    <text evidence="1">The sequence shown here is derived from an EMBL/GenBank/DDBJ whole genome shotgun (WGS) entry which is preliminary data.</text>
</comment>
<keyword evidence="2" id="KW-1185">Reference proteome</keyword>
<name>A0AAE0BRL7_9CHLO</name>
<dbReference type="AlphaFoldDB" id="A0AAE0BRL7"/>
<gene>
    <name evidence="1" type="ORF">CYMTET_48751</name>
</gene>
<evidence type="ECO:0000313" key="2">
    <source>
        <dbReference type="Proteomes" id="UP001190700"/>
    </source>
</evidence>
<proteinExistence type="predicted"/>
<organism evidence="1 2">
    <name type="scientific">Cymbomonas tetramitiformis</name>
    <dbReference type="NCBI Taxonomy" id="36881"/>
    <lineage>
        <taxon>Eukaryota</taxon>
        <taxon>Viridiplantae</taxon>
        <taxon>Chlorophyta</taxon>
        <taxon>Pyramimonadophyceae</taxon>
        <taxon>Pyramimonadales</taxon>
        <taxon>Pyramimonadaceae</taxon>
        <taxon>Cymbomonas</taxon>
    </lineage>
</organism>
<protein>
    <submittedName>
        <fullName evidence="1">Uncharacterized protein</fullName>
    </submittedName>
</protein>
<dbReference type="EMBL" id="LGRX02033384">
    <property type="protein sequence ID" value="KAK3241501.1"/>
    <property type="molecule type" value="Genomic_DNA"/>
</dbReference>